<dbReference type="Proteomes" id="UP000183400">
    <property type="component" value="Unassembled WGS sequence"/>
</dbReference>
<feature type="domain" description="HTH deoR-type" evidence="5">
    <location>
        <begin position="20"/>
        <end position="75"/>
    </location>
</feature>
<dbReference type="Gene3D" id="1.10.10.10">
    <property type="entry name" value="Winged helix-like DNA-binding domain superfamily/Winged helix DNA-binding domain"/>
    <property type="match status" value="1"/>
</dbReference>
<sequence>MSKTEKRGMKAKKGQGRVKKSDRRREILLELKLRPHVRISELAHRFNVSAETVRRDFDALSHDGLISRAHGGASAPTQGRYPTLDERTNARLEEREKIGKSAADLIQEGETVMIDSGSTTIEMARMLAYRGTICTVITNSVPVAMTLGHTPAEVILCPGEYLAAESATIGTETLEFLSRFNVDCCMIGSSGFSEEGPSETVRGFAAVKRMMLARAETRHLLIDSEKFGRKDLTHIGDLDRLDSIITDTEPTGDLLSAIKSAGVEILVAEQPLQRMTNRGQLSHA</sequence>
<evidence type="ECO:0000256" key="3">
    <source>
        <dbReference type="ARBA" id="ARBA00023163"/>
    </source>
</evidence>
<dbReference type="PROSITE" id="PS51000">
    <property type="entry name" value="HTH_DEOR_2"/>
    <property type="match status" value="1"/>
</dbReference>
<dbReference type="SUPFAM" id="SSF100950">
    <property type="entry name" value="NagB/RpiA/CoA transferase-like"/>
    <property type="match status" value="1"/>
</dbReference>
<dbReference type="InterPro" id="IPR001034">
    <property type="entry name" value="DeoR_HTH"/>
</dbReference>
<dbReference type="Gene3D" id="3.40.50.1360">
    <property type="match status" value="1"/>
</dbReference>
<dbReference type="PANTHER" id="PTHR30363:SF44">
    <property type="entry name" value="AGA OPERON TRANSCRIPTIONAL REPRESSOR-RELATED"/>
    <property type="match status" value="1"/>
</dbReference>
<evidence type="ECO:0000256" key="1">
    <source>
        <dbReference type="ARBA" id="ARBA00023015"/>
    </source>
</evidence>
<evidence type="ECO:0000256" key="4">
    <source>
        <dbReference type="SAM" id="MobiDB-lite"/>
    </source>
</evidence>
<evidence type="ECO:0000313" key="7">
    <source>
        <dbReference type="Proteomes" id="UP000183400"/>
    </source>
</evidence>
<dbReference type="InterPro" id="IPR018356">
    <property type="entry name" value="Tscrpt_reg_HTH_DeoR_CS"/>
</dbReference>
<keyword evidence="7" id="KW-1185">Reference proteome</keyword>
<dbReference type="GO" id="GO:0003677">
    <property type="term" value="F:DNA binding"/>
    <property type="evidence" value="ECO:0007669"/>
    <property type="project" value="UniProtKB-KW"/>
</dbReference>
<name>A0A1H2RTT7_9RHOB</name>
<dbReference type="RefSeq" id="WP_074733802.1">
    <property type="nucleotide sequence ID" value="NZ_FNNP01000001.1"/>
</dbReference>
<dbReference type="GO" id="GO:0003700">
    <property type="term" value="F:DNA-binding transcription factor activity"/>
    <property type="evidence" value="ECO:0007669"/>
    <property type="project" value="InterPro"/>
</dbReference>
<gene>
    <name evidence="6" type="ORF">SAMN05444358_101249</name>
</gene>
<dbReference type="InterPro" id="IPR036390">
    <property type="entry name" value="WH_DNA-bd_sf"/>
</dbReference>
<evidence type="ECO:0000256" key="2">
    <source>
        <dbReference type="ARBA" id="ARBA00023125"/>
    </source>
</evidence>
<dbReference type="AlphaFoldDB" id="A0A1H2RTT7"/>
<dbReference type="SUPFAM" id="SSF46785">
    <property type="entry name" value="Winged helix' DNA-binding domain"/>
    <property type="match status" value="1"/>
</dbReference>
<keyword evidence="2" id="KW-0238">DNA-binding</keyword>
<dbReference type="EMBL" id="FNNP01000001">
    <property type="protein sequence ID" value="SDW22039.1"/>
    <property type="molecule type" value="Genomic_DNA"/>
</dbReference>
<dbReference type="Pfam" id="PF08220">
    <property type="entry name" value="HTH_DeoR"/>
    <property type="match status" value="1"/>
</dbReference>
<evidence type="ECO:0000259" key="5">
    <source>
        <dbReference type="PROSITE" id="PS51000"/>
    </source>
</evidence>
<feature type="region of interest" description="Disordered" evidence="4">
    <location>
        <begin position="1"/>
        <end position="21"/>
    </location>
</feature>
<reference evidence="7" key="1">
    <citation type="submission" date="2016-10" db="EMBL/GenBank/DDBJ databases">
        <authorList>
            <person name="Varghese N."/>
            <person name="Submissions S."/>
        </authorList>
    </citation>
    <scope>NUCLEOTIDE SEQUENCE [LARGE SCALE GENOMIC DNA]</scope>
    <source>
        <strain evidence="7">DSM 27839</strain>
    </source>
</reference>
<protein>
    <submittedName>
        <fullName evidence="6">Transcriptional regulator, DeoR family</fullName>
    </submittedName>
</protein>
<dbReference type="SMART" id="SM00420">
    <property type="entry name" value="HTH_DEOR"/>
    <property type="match status" value="1"/>
</dbReference>
<keyword evidence="1" id="KW-0805">Transcription regulation</keyword>
<dbReference type="PRINTS" id="PR00037">
    <property type="entry name" value="HTHLACR"/>
</dbReference>
<evidence type="ECO:0000313" key="6">
    <source>
        <dbReference type="EMBL" id="SDW22039.1"/>
    </source>
</evidence>
<dbReference type="InterPro" id="IPR036388">
    <property type="entry name" value="WH-like_DNA-bd_sf"/>
</dbReference>
<dbReference type="PROSITE" id="PS00894">
    <property type="entry name" value="HTH_DEOR_1"/>
    <property type="match status" value="1"/>
</dbReference>
<organism evidence="6 7">
    <name type="scientific">Ruegeria halocynthiae</name>
    <dbReference type="NCBI Taxonomy" id="985054"/>
    <lineage>
        <taxon>Bacteria</taxon>
        <taxon>Pseudomonadati</taxon>
        <taxon>Pseudomonadota</taxon>
        <taxon>Alphaproteobacteria</taxon>
        <taxon>Rhodobacterales</taxon>
        <taxon>Roseobacteraceae</taxon>
        <taxon>Ruegeria</taxon>
    </lineage>
</organism>
<dbReference type="STRING" id="985054.SAMN05444358_101249"/>
<dbReference type="InterPro" id="IPR014036">
    <property type="entry name" value="DeoR-like_C"/>
</dbReference>
<keyword evidence="3" id="KW-0804">Transcription</keyword>
<dbReference type="InterPro" id="IPR050313">
    <property type="entry name" value="Carb_Metab_HTH_regulators"/>
</dbReference>
<dbReference type="SMART" id="SM01134">
    <property type="entry name" value="DeoRC"/>
    <property type="match status" value="1"/>
</dbReference>
<dbReference type="PANTHER" id="PTHR30363">
    <property type="entry name" value="HTH-TYPE TRANSCRIPTIONAL REGULATOR SRLR-RELATED"/>
    <property type="match status" value="1"/>
</dbReference>
<dbReference type="OrthoDB" id="9816363at2"/>
<proteinExistence type="predicted"/>
<accession>A0A1H2RTT7</accession>
<dbReference type="InterPro" id="IPR037171">
    <property type="entry name" value="NagB/RpiA_transferase-like"/>
</dbReference>
<feature type="compositionally biased region" description="Basic residues" evidence="4">
    <location>
        <begin position="9"/>
        <end position="21"/>
    </location>
</feature>
<dbReference type="Pfam" id="PF00455">
    <property type="entry name" value="DeoRC"/>
    <property type="match status" value="1"/>
</dbReference>